<dbReference type="EMBL" id="JAVDRF010000014">
    <property type="protein sequence ID" value="MDR6539123.1"/>
    <property type="molecule type" value="Genomic_DNA"/>
</dbReference>
<reference evidence="1 2" key="1">
    <citation type="submission" date="2023-07" db="EMBL/GenBank/DDBJ databases">
        <title>Sorghum-associated microbial communities from plants grown in Nebraska, USA.</title>
        <authorList>
            <person name="Schachtman D."/>
        </authorList>
    </citation>
    <scope>NUCLEOTIDE SEQUENCE [LARGE SCALE GENOMIC DNA]</scope>
    <source>
        <strain evidence="1 2">DS1781</strain>
    </source>
</reference>
<dbReference type="SUPFAM" id="SSF56801">
    <property type="entry name" value="Acetyl-CoA synthetase-like"/>
    <property type="match status" value="1"/>
</dbReference>
<dbReference type="PANTHER" id="PTHR36932">
    <property type="entry name" value="CAPSULAR POLYSACCHARIDE BIOSYNTHESIS PROTEIN"/>
    <property type="match status" value="1"/>
</dbReference>
<evidence type="ECO:0000313" key="1">
    <source>
        <dbReference type="EMBL" id="MDR6539123.1"/>
    </source>
</evidence>
<evidence type="ECO:0000313" key="2">
    <source>
        <dbReference type="Proteomes" id="UP001184230"/>
    </source>
</evidence>
<comment type="caution">
    <text evidence="1">The sequence shown here is derived from an EMBL/GenBank/DDBJ whole genome shotgun (WGS) entry which is preliminary data.</text>
</comment>
<protein>
    <submittedName>
        <fullName evidence="1">Phenylacetate-coenzyme A ligase PaaK-like adenylate-forming protein</fullName>
    </submittedName>
</protein>
<proteinExistence type="predicted"/>
<keyword evidence="2" id="KW-1185">Reference proteome</keyword>
<dbReference type="InterPro" id="IPR042099">
    <property type="entry name" value="ANL_N_sf"/>
</dbReference>
<gene>
    <name evidence="1" type="ORF">J2739_004919</name>
</gene>
<dbReference type="RefSeq" id="WP_309906573.1">
    <property type="nucleotide sequence ID" value="NZ_JAVDRF010000014.1"/>
</dbReference>
<name>A0ABU1NKX4_9BURK</name>
<accession>A0ABU1NKX4</accession>
<sequence>MSANRVSWGEPDRVVGSGGDFDPWLAGATALDVALAAHAGADALAARRARRLAELLASAGQDSPLYRRLLKGRNPASLRLEDLPVMRKTELVQRFDEWVADPRLRLDALRRFVADKDLIAQPFLGRYVVWESSGSSGEPGIFVQDPAAMAVYDALEALRRPLLRPLRRLLDPWCIGERIAFVGATGGHFASTVSIERLRRLNPALSGRLHGISFLQPVEAMVAQLNAFAPTVIATYPSAAVLLAQERTAGRLRVSLGELWTGGEDLSTAKRVLVQWAFDCPVTNSYGASEFLSLAFECEHGHLHLNSDWAILEAVDRRGNPVSPGHAGATTLLTNLANRVQPVIRYDLGDCVTQHARACACGSSLPVIEVRGRSDDTLRLGRASSGAVDVLPLALATVLEEEAGLFDFQLVQEGPCALLLRTGLRGIEADLALQRARHVLGAFLQTQGAAGVHIRCRSGEAALAGHTGKVQRVIAAQIRR</sequence>
<dbReference type="PANTHER" id="PTHR36932:SF1">
    <property type="entry name" value="CAPSULAR POLYSACCHARIDE BIOSYNTHESIS PROTEIN"/>
    <property type="match status" value="1"/>
</dbReference>
<dbReference type="Proteomes" id="UP001184230">
    <property type="component" value="Unassembled WGS sequence"/>
</dbReference>
<dbReference type="InterPro" id="IPR053158">
    <property type="entry name" value="CapK_Type1_Caps_Biosynth"/>
</dbReference>
<dbReference type="Gene3D" id="3.40.50.12780">
    <property type="entry name" value="N-terminal domain of ligase-like"/>
    <property type="match status" value="1"/>
</dbReference>
<organism evidence="1 2">
    <name type="scientific">Variovorax soli</name>
    <dbReference type="NCBI Taxonomy" id="376815"/>
    <lineage>
        <taxon>Bacteria</taxon>
        <taxon>Pseudomonadati</taxon>
        <taxon>Pseudomonadota</taxon>
        <taxon>Betaproteobacteria</taxon>
        <taxon>Burkholderiales</taxon>
        <taxon>Comamonadaceae</taxon>
        <taxon>Variovorax</taxon>
    </lineage>
</organism>